<feature type="compositionally biased region" description="Polar residues" evidence="4">
    <location>
        <begin position="268"/>
        <end position="277"/>
    </location>
</feature>
<name>A0A553NZ48_TIGCA</name>
<feature type="compositionally biased region" description="Basic and acidic residues" evidence="4">
    <location>
        <begin position="771"/>
        <end position="780"/>
    </location>
</feature>
<keyword evidence="7" id="KW-1185">Reference proteome</keyword>
<dbReference type="GO" id="GO:0051764">
    <property type="term" value="P:actin crosslink formation"/>
    <property type="evidence" value="ECO:0007669"/>
    <property type="project" value="TreeGrafter"/>
</dbReference>
<feature type="domain" description="GAR" evidence="5">
    <location>
        <begin position="140"/>
        <end position="212"/>
    </location>
</feature>
<dbReference type="OMA" id="QCPTQFP"/>
<dbReference type="InterPro" id="IPR036534">
    <property type="entry name" value="GAR_dom_sf"/>
</dbReference>
<sequence>MRFRLKLEILIAMNTPGRTSSICCTEERERKREERKEEERRKKKEEHEQQQQQAHSASSTAAAAAALASAAMHTADMYNSLAVEIDEDREMADVEDNEEEEEDPFSHDEVITESETEEEEEEEDEDYAFPIGPLPQMVTNDLKSLDEMVRELVSECQCPTQFPMIRVSEGKYRIGDTKVLIFVRILRNHVMVRVGGGWDTLQHYLDKHDPCRCRAGHKGSVGASYTMAKNGKNSLGGAICYDRSDSPGTPTRRSSTSNLAVVGGMGSRRNSNSTISPSPRPSIQDGYASPRGSTPHVFGTKSPGGNKFAVKTGLGRSESPSAVNYGKSAASSLTSNSTGGSGHGGGSVGSTATRSRSLIKSSGSDLSLGGGGKISRENSRQSIATSTSLQNKNLRTLIVINLFQVSRGSSSLFSERSNSSSSLGGHHSPRVGREGLSREATGGPLSNCDSSSEVSDEGYKSSHGGSKVGEGASISHIESNSQQSSQVDQNMTDRPESSLTVASECSSTISSSDSEHGANSVSPASESALASPEPSTNQILADDSEPWPEPPEPLQTAVPQSVTNPINSNGKMKVTPTGRGTWSARTSRERVGLTTDTYKSPYGGVRTASASPGPNRRQRKISTSSSNQDIPGNKSKGQSKPRETPLSTQSTPSKRPDGSARRSSREITAELETDDDAILKRMEEILMTYKSKVEDHLAAEGRELPSDIFEDFTTQWVNEASHLNHTIKGNKSRSSSSQRGYSPVNGSQDLIPTPEDHSRSSTPVIRTLPVWRKEYRDGQPETKIPVPTFYNSPIPSETNI</sequence>
<proteinExistence type="predicted"/>
<dbReference type="PANTHER" id="PTHR46756">
    <property type="entry name" value="TRANSGELIN"/>
    <property type="match status" value="1"/>
</dbReference>
<dbReference type="GO" id="GO:0051015">
    <property type="term" value="F:actin filament binding"/>
    <property type="evidence" value="ECO:0007669"/>
    <property type="project" value="TreeGrafter"/>
</dbReference>
<keyword evidence="3" id="KW-0206">Cytoskeleton</keyword>
<feature type="compositionally biased region" description="Polar residues" evidence="4">
    <location>
        <begin position="557"/>
        <end position="570"/>
    </location>
</feature>
<dbReference type="AlphaFoldDB" id="A0A553NZ48"/>
<dbReference type="PROSITE" id="PS51460">
    <property type="entry name" value="GAR"/>
    <property type="match status" value="1"/>
</dbReference>
<feature type="compositionally biased region" description="Basic and acidic residues" evidence="4">
    <location>
        <begin position="654"/>
        <end position="668"/>
    </location>
</feature>
<feature type="region of interest" description="Disordered" evidence="4">
    <location>
        <begin position="19"/>
        <end position="70"/>
    </location>
</feature>
<dbReference type="GO" id="GO:0001725">
    <property type="term" value="C:stress fiber"/>
    <property type="evidence" value="ECO:0007669"/>
    <property type="project" value="TreeGrafter"/>
</dbReference>
<feature type="compositionally biased region" description="Low complexity" evidence="4">
    <location>
        <begin position="413"/>
        <end position="426"/>
    </location>
</feature>
<evidence type="ECO:0000256" key="3">
    <source>
        <dbReference type="ARBA" id="ARBA00023212"/>
    </source>
</evidence>
<dbReference type="EMBL" id="VCGU01000009">
    <property type="protein sequence ID" value="TRY70714.1"/>
    <property type="molecule type" value="Genomic_DNA"/>
</dbReference>
<feature type="compositionally biased region" description="Gly residues" evidence="4">
    <location>
        <begin position="339"/>
        <end position="348"/>
    </location>
</feature>
<dbReference type="GO" id="GO:0035371">
    <property type="term" value="C:microtubule plus-end"/>
    <property type="evidence" value="ECO:0007669"/>
    <property type="project" value="TreeGrafter"/>
</dbReference>
<evidence type="ECO:0000259" key="5">
    <source>
        <dbReference type="PROSITE" id="PS51460"/>
    </source>
</evidence>
<protein>
    <recommendedName>
        <fullName evidence="5">GAR domain-containing protein</fullName>
    </recommendedName>
</protein>
<dbReference type="SMART" id="SM00243">
    <property type="entry name" value="GAS2"/>
    <property type="match status" value="1"/>
</dbReference>
<accession>A0A553NZ48</accession>
<dbReference type="Proteomes" id="UP000318571">
    <property type="component" value="Chromosome 9"/>
</dbReference>
<feature type="region of interest" description="Disordered" evidence="4">
    <location>
        <begin position="413"/>
        <end position="677"/>
    </location>
</feature>
<evidence type="ECO:0000256" key="2">
    <source>
        <dbReference type="ARBA" id="ARBA00022490"/>
    </source>
</evidence>
<feature type="compositionally biased region" description="Low complexity" evidence="4">
    <location>
        <begin position="50"/>
        <end position="70"/>
    </location>
</feature>
<feature type="compositionally biased region" description="Polar residues" evidence="4">
    <location>
        <begin position="621"/>
        <end position="638"/>
    </location>
</feature>
<feature type="compositionally biased region" description="Polar residues" evidence="4">
    <location>
        <begin position="789"/>
        <end position="800"/>
    </location>
</feature>
<comment type="caution">
    <text evidence="6">The sequence shown here is derived from an EMBL/GenBank/DDBJ whole genome shotgun (WGS) entry which is preliminary data.</text>
</comment>
<feature type="region of interest" description="Disordered" evidence="4">
    <location>
        <begin position="90"/>
        <end position="133"/>
    </location>
</feature>
<feature type="compositionally biased region" description="Low complexity" evidence="4">
    <location>
        <begin position="349"/>
        <end position="367"/>
    </location>
</feature>
<dbReference type="InterPro" id="IPR003108">
    <property type="entry name" value="GAR_dom"/>
</dbReference>
<dbReference type="Gene3D" id="3.30.920.20">
    <property type="entry name" value="Gas2-like domain"/>
    <property type="match status" value="1"/>
</dbReference>
<dbReference type="GO" id="GO:0008017">
    <property type="term" value="F:microtubule binding"/>
    <property type="evidence" value="ECO:0007669"/>
    <property type="project" value="InterPro"/>
</dbReference>
<dbReference type="SUPFAM" id="SSF143575">
    <property type="entry name" value="GAS2 domain-like"/>
    <property type="match status" value="1"/>
</dbReference>
<gene>
    <name evidence="6" type="ORF">TCAL_16364</name>
</gene>
<feature type="compositionally biased region" description="Low complexity" evidence="4">
    <location>
        <begin position="479"/>
        <end position="490"/>
    </location>
</feature>
<feature type="compositionally biased region" description="Low complexity" evidence="4">
    <location>
        <begin position="503"/>
        <end position="512"/>
    </location>
</feature>
<evidence type="ECO:0000256" key="1">
    <source>
        <dbReference type="ARBA" id="ARBA00004245"/>
    </source>
</evidence>
<evidence type="ECO:0000256" key="4">
    <source>
        <dbReference type="SAM" id="MobiDB-lite"/>
    </source>
</evidence>
<keyword evidence="2" id="KW-0963">Cytoplasm</keyword>
<feature type="compositionally biased region" description="Low complexity" evidence="4">
    <location>
        <begin position="326"/>
        <end position="338"/>
    </location>
</feature>
<reference evidence="6 7" key="1">
    <citation type="journal article" date="2018" name="Nat. Ecol. Evol.">
        <title>Genomic signatures of mitonuclear coevolution across populations of Tigriopus californicus.</title>
        <authorList>
            <person name="Barreto F.S."/>
            <person name="Watson E.T."/>
            <person name="Lima T.G."/>
            <person name="Willett C.S."/>
            <person name="Edmands S."/>
            <person name="Li W."/>
            <person name="Burton R.S."/>
        </authorList>
    </citation>
    <scope>NUCLEOTIDE SEQUENCE [LARGE SCALE GENOMIC DNA]</scope>
    <source>
        <strain evidence="6 7">San Diego</strain>
    </source>
</reference>
<evidence type="ECO:0000313" key="6">
    <source>
        <dbReference type="EMBL" id="TRY70714.1"/>
    </source>
</evidence>
<dbReference type="Pfam" id="PF02187">
    <property type="entry name" value="GAS2"/>
    <property type="match status" value="1"/>
</dbReference>
<dbReference type="PANTHER" id="PTHR46756:SF18">
    <property type="entry name" value="GAS2-LIKE PROTEIN PICKLED EGGS"/>
    <property type="match status" value="1"/>
</dbReference>
<evidence type="ECO:0000313" key="7">
    <source>
        <dbReference type="Proteomes" id="UP000318571"/>
    </source>
</evidence>
<dbReference type="STRING" id="6832.A0A553NZ48"/>
<feature type="region of interest" description="Disordered" evidence="4">
    <location>
        <begin position="243"/>
        <end position="386"/>
    </location>
</feature>
<feature type="compositionally biased region" description="Basic and acidic residues" evidence="4">
    <location>
        <begin position="25"/>
        <end position="49"/>
    </location>
</feature>
<feature type="compositionally biased region" description="Low complexity" evidence="4">
    <location>
        <begin position="520"/>
        <end position="535"/>
    </location>
</feature>
<dbReference type="GO" id="GO:0005737">
    <property type="term" value="C:cytoplasm"/>
    <property type="evidence" value="ECO:0007669"/>
    <property type="project" value="TreeGrafter"/>
</dbReference>
<dbReference type="GO" id="GO:0001578">
    <property type="term" value="P:microtubule bundle formation"/>
    <property type="evidence" value="ECO:0007669"/>
    <property type="project" value="TreeGrafter"/>
</dbReference>
<dbReference type="GO" id="GO:0031110">
    <property type="term" value="P:regulation of microtubule polymerization or depolymerization"/>
    <property type="evidence" value="ECO:0007669"/>
    <property type="project" value="TreeGrafter"/>
</dbReference>
<dbReference type="GO" id="GO:0005884">
    <property type="term" value="C:actin filament"/>
    <property type="evidence" value="ECO:0007669"/>
    <property type="project" value="TreeGrafter"/>
</dbReference>
<feature type="compositionally biased region" description="Acidic residues" evidence="4">
    <location>
        <begin position="90"/>
        <end position="103"/>
    </location>
</feature>
<dbReference type="GO" id="GO:0008093">
    <property type="term" value="F:cytoskeletal anchor activity"/>
    <property type="evidence" value="ECO:0007669"/>
    <property type="project" value="TreeGrafter"/>
</dbReference>
<feature type="region of interest" description="Disordered" evidence="4">
    <location>
        <begin position="726"/>
        <end position="800"/>
    </location>
</feature>
<dbReference type="GO" id="GO:1904825">
    <property type="term" value="P:protein localization to microtubule plus-end"/>
    <property type="evidence" value="ECO:0007669"/>
    <property type="project" value="TreeGrafter"/>
</dbReference>
<feature type="compositionally biased region" description="Polar residues" evidence="4">
    <location>
        <begin position="738"/>
        <end position="750"/>
    </location>
</feature>
<feature type="compositionally biased region" description="Low complexity" evidence="4">
    <location>
        <begin position="246"/>
        <end position="257"/>
    </location>
</feature>
<feature type="compositionally biased region" description="Acidic residues" evidence="4">
    <location>
        <begin position="111"/>
        <end position="127"/>
    </location>
</feature>
<comment type="subcellular location">
    <subcellularLocation>
        <location evidence="1">Cytoplasm</location>
        <location evidence="1">Cytoskeleton</location>
    </subcellularLocation>
</comment>
<organism evidence="6 7">
    <name type="scientific">Tigriopus californicus</name>
    <name type="common">Marine copepod</name>
    <dbReference type="NCBI Taxonomy" id="6832"/>
    <lineage>
        <taxon>Eukaryota</taxon>
        <taxon>Metazoa</taxon>
        <taxon>Ecdysozoa</taxon>
        <taxon>Arthropoda</taxon>
        <taxon>Crustacea</taxon>
        <taxon>Multicrustacea</taxon>
        <taxon>Hexanauplia</taxon>
        <taxon>Copepoda</taxon>
        <taxon>Harpacticoida</taxon>
        <taxon>Harpacticidae</taxon>
        <taxon>Tigriopus</taxon>
    </lineage>
</organism>